<dbReference type="GO" id="GO:0009507">
    <property type="term" value="C:chloroplast"/>
    <property type="evidence" value="ECO:0007669"/>
    <property type="project" value="UniProtKB-SubCell"/>
</dbReference>
<dbReference type="Gene3D" id="3.40.720.10">
    <property type="entry name" value="Alkaline Phosphatase, subunit A"/>
    <property type="match status" value="1"/>
</dbReference>
<comment type="similarity">
    <text evidence="2 7">Belongs to the BPG-independent phosphoglycerate mutase family.</text>
</comment>
<proteinExistence type="inferred from homology"/>
<dbReference type="SUPFAM" id="SSF53649">
    <property type="entry name" value="Alkaline phosphatase-like"/>
    <property type="match status" value="1"/>
</dbReference>
<dbReference type="InterPro" id="IPR005995">
    <property type="entry name" value="Pgm_bpd_ind"/>
</dbReference>
<feature type="binding site" evidence="7 9">
    <location>
        <position position="193"/>
    </location>
    <ligand>
        <name>substrate</name>
    </ligand>
</feature>
<feature type="binding site" evidence="7 9">
    <location>
        <position position="126"/>
    </location>
    <ligand>
        <name>substrate</name>
    </ligand>
</feature>
<dbReference type="AlphaFoldDB" id="A0A1Z1MMW8"/>
<organism evidence="13">
    <name type="scientific">Thaumatella adunca</name>
    <dbReference type="NCBI Taxonomy" id="2006976"/>
    <lineage>
        <taxon>Eukaryota</taxon>
        <taxon>Rhodophyta</taxon>
        <taxon>Florideophyceae</taxon>
        <taxon>Rhodymeniophycidae</taxon>
        <taxon>Ceramiales</taxon>
        <taxon>Rhodomelaceae</taxon>
        <taxon>Thaumatella</taxon>
    </lineage>
</organism>
<keyword evidence="6 7" id="KW-0413">Isomerase</keyword>
<dbReference type="GeneID" id="33360696"/>
<dbReference type="NCBIfam" id="TIGR01307">
    <property type="entry name" value="pgm_bpd_ind"/>
    <property type="match status" value="1"/>
</dbReference>
<dbReference type="RefSeq" id="YP_009398202.1">
    <property type="nucleotide sequence ID" value="NC_035291.1"/>
</dbReference>
<evidence type="ECO:0000256" key="5">
    <source>
        <dbReference type="ARBA" id="ARBA00023211"/>
    </source>
</evidence>
<dbReference type="CDD" id="cd16010">
    <property type="entry name" value="iPGM"/>
    <property type="match status" value="1"/>
</dbReference>
<dbReference type="Pfam" id="PF06415">
    <property type="entry name" value="iPGM_N"/>
    <property type="match status" value="1"/>
</dbReference>
<feature type="domain" description="BPG-independent PGAM N-terminal" evidence="12">
    <location>
        <begin position="85"/>
        <end position="294"/>
    </location>
</feature>
<comment type="pathway">
    <text evidence="1 7">Carbohydrate degradation; glycolysis; pyruvate from D-glyceraldehyde 3-phosphate: step 3/5.</text>
</comment>
<dbReference type="InterPro" id="IPR011258">
    <property type="entry name" value="BPG-indep_PGM_N"/>
</dbReference>
<feature type="active site" description="Phosphoserine intermediate" evidence="7 8">
    <location>
        <position position="65"/>
    </location>
</feature>
<protein>
    <recommendedName>
        <fullName evidence="7">2,3-bisphosphoglycerate-independent phosphoglycerate mutase</fullName>
        <shortName evidence="7">BPG-independent PGAM</shortName>
        <shortName evidence="7">Phosphoglyceromutase</shortName>
        <shortName evidence="7">iPGM</shortName>
        <ecNumber evidence="7">5.4.2.12</ecNumber>
    </recommendedName>
</protein>
<accession>A0A1Z1MMW8</accession>
<evidence type="ECO:0000256" key="8">
    <source>
        <dbReference type="PIRSR" id="PIRSR001492-1"/>
    </source>
</evidence>
<comment type="function">
    <text evidence="7">Catalyzes the interconversion of 2-phosphoglycerate and 3-phosphoglycerate.</text>
</comment>
<dbReference type="InterPro" id="IPR006124">
    <property type="entry name" value="Metalloenzyme"/>
</dbReference>
<evidence type="ECO:0000259" key="12">
    <source>
        <dbReference type="Pfam" id="PF06415"/>
    </source>
</evidence>
<dbReference type="UniPathway" id="UPA00109">
    <property type="reaction ID" value="UER00186"/>
</dbReference>
<dbReference type="SUPFAM" id="SSF64158">
    <property type="entry name" value="2,3-Bisphosphoglycerate-independent phosphoglycerate mutase, substrate-binding domain"/>
    <property type="match status" value="1"/>
</dbReference>
<evidence type="ECO:0000313" key="13">
    <source>
        <dbReference type="EMBL" id="ARW67388.1"/>
    </source>
</evidence>
<dbReference type="FunFam" id="3.40.1450.10:FF:000002">
    <property type="entry name" value="2,3-bisphosphoglycerate-independent phosphoglycerate mutase"/>
    <property type="match status" value="1"/>
</dbReference>
<feature type="binding site" evidence="7 10">
    <location>
        <position position="402"/>
    </location>
    <ligand>
        <name>Mn(2+)</name>
        <dbReference type="ChEBI" id="CHEBI:29035"/>
        <label>1</label>
    </ligand>
</feature>
<reference evidence="13" key="1">
    <citation type="journal article" date="2017" name="J. Phycol.">
        <title>Analysis of chloroplast genomes and a supermatrix inform reclassification of the Rhodomelaceae (Rhodophyta).</title>
        <authorList>
            <person name="Diaz-Tapia P."/>
            <person name="Maggs C.A."/>
            <person name="West J.A."/>
            <person name="Verbruggen H."/>
        </authorList>
    </citation>
    <scope>NUCLEOTIDE SEQUENCE</scope>
    <source>
        <strain evidence="13">PD1388</strain>
    </source>
</reference>
<feature type="binding site" evidence="7 10">
    <location>
        <position position="440"/>
    </location>
    <ligand>
        <name>Mn(2+)</name>
        <dbReference type="ChEBI" id="CHEBI:29035"/>
        <label>2</label>
    </ligand>
</feature>
<sequence length="523" mass="59485">MHNQPIYPIILTILDGWGYSEKTEGNAIKLANTPNMDKIWQIYPKSLLSASGKDVGLPKNQMGNSEVGHTTIGAGRIINQDLVRIQKSIDTKVFFNNYALNEICKEINKRKSKLHIIGLCSDGGVHSHIQHLEATIEIVSQYNNRICLHLITDGRDTEAQIANKFLDRISNKIKKHENINLCTISGRYYSMDRDCRWSRTEKSYKILTEDQNISETTDYRKVIENFYKNGISDEFIPPTRICKGSISDNDGILFFNFRPDRIRQLIQCLAKTNFKGFATKKINNLIFTTFTEYDPTLKFPTVFPIQNHKNFLGQIISNYNLKQLRLAETEKYAHVTYFFNGGIEEPFPGEDRELIPSPKVETYDLQPEMSAYQITDSIINAIDKQIYQLIVVNYANPDMLGHTGKIKQTIQAVEVIDKCIQKLLKKVKEVQGTLIITADHGNADYMIDSNNNPCKSHSTNLVPFIIIENHSNISCSLKSHGNLADIAPTILEILNINIPKEMDGKSLITNKNIQIINKINNSN</sequence>
<feature type="binding site" evidence="7 9">
    <location>
        <position position="187"/>
    </location>
    <ligand>
        <name>substrate</name>
    </ligand>
</feature>
<keyword evidence="13" id="KW-0934">Plastid</keyword>
<comment type="subcellular location">
    <subcellularLocation>
        <location evidence="7">Plastid</location>
        <location evidence="7">Chloroplast</location>
    </subcellularLocation>
</comment>
<evidence type="ECO:0000256" key="10">
    <source>
        <dbReference type="PIRSR" id="PIRSR001492-3"/>
    </source>
</evidence>
<keyword evidence="3 7" id="KW-0479">Metal-binding</keyword>
<feature type="binding site" evidence="7 10">
    <location>
        <position position="398"/>
    </location>
    <ligand>
        <name>Mn(2+)</name>
        <dbReference type="ChEBI" id="CHEBI:29035"/>
        <label>1</label>
    </ligand>
</feature>
<dbReference type="GO" id="GO:0006096">
    <property type="term" value="P:glycolytic process"/>
    <property type="evidence" value="ECO:0007669"/>
    <property type="project" value="UniProtKB-UniRule"/>
</dbReference>
<dbReference type="Gene3D" id="3.40.1450.10">
    <property type="entry name" value="BPG-independent phosphoglycerate mutase, domain B"/>
    <property type="match status" value="1"/>
</dbReference>
<feature type="binding site" evidence="7 9">
    <location>
        <begin position="155"/>
        <end position="156"/>
    </location>
    <ligand>
        <name>substrate</name>
    </ligand>
</feature>
<comment type="catalytic activity">
    <reaction evidence="7">
        <text>(2R)-2-phosphoglycerate = (2R)-3-phosphoglycerate</text>
        <dbReference type="Rhea" id="RHEA:15901"/>
        <dbReference type="ChEBI" id="CHEBI:58272"/>
        <dbReference type="ChEBI" id="CHEBI:58289"/>
        <dbReference type="EC" id="5.4.2.12"/>
    </reaction>
</comment>
<evidence type="ECO:0000256" key="7">
    <source>
        <dbReference type="HAMAP-Rule" id="MF_01038"/>
    </source>
</evidence>
<evidence type="ECO:0000256" key="4">
    <source>
        <dbReference type="ARBA" id="ARBA00023152"/>
    </source>
</evidence>
<dbReference type="PANTHER" id="PTHR31637">
    <property type="entry name" value="2,3-BISPHOSPHOGLYCERATE-INDEPENDENT PHOSPHOGLYCERATE MUTASE"/>
    <property type="match status" value="1"/>
</dbReference>
<feature type="binding site" evidence="7 10">
    <location>
        <position position="457"/>
    </location>
    <ligand>
        <name>Mn(2+)</name>
        <dbReference type="ChEBI" id="CHEBI:29035"/>
        <label>1</label>
    </ligand>
</feature>
<keyword evidence="5 7" id="KW-0464">Manganese</keyword>
<feature type="domain" description="Metalloenzyme" evidence="11">
    <location>
        <begin position="8"/>
        <end position="497"/>
    </location>
</feature>
<feature type="binding site" evidence="7 10">
    <location>
        <position position="439"/>
    </location>
    <ligand>
        <name>Mn(2+)</name>
        <dbReference type="ChEBI" id="CHEBI:29035"/>
        <label>2</label>
    </ligand>
</feature>
<evidence type="ECO:0000256" key="6">
    <source>
        <dbReference type="ARBA" id="ARBA00023235"/>
    </source>
</evidence>
<dbReference type="PANTHER" id="PTHR31637:SF0">
    <property type="entry name" value="2,3-BISPHOSPHOGLYCERATE-INDEPENDENT PHOSPHOGLYCERATE MUTASE"/>
    <property type="match status" value="1"/>
</dbReference>
<dbReference type="InterPro" id="IPR017850">
    <property type="entry name" value="Alkaline_phosphatase_core_sf"/>
</dbReference>
<dbReference type="GO" id="GO:0006007">
    <property type="term" value="P:glucose catabolic process"/>
    <property type="evidence" value="ECO:0007669"/>
    <property type="project" value="InterPro"/>
</dbReference>
<name>A0A1Z1MMW8_9FLOR</name>
<dbReference type="EC" id="5.4.2.12" evidence="7"/>
<feature type="binding site" evidence="7 9">
    <location>
        <position position="331"/>
    </location>
    <ligand>
        <name>substrate</name>
    </ligand>
</feature>
<dbReference type="InterPro" id="IPR036646">
    <property type="entry name" value="PGAM_B_sf"/>
</dbReference>
<feature type="binding site" evidence="7 9">
    <location>
        <begin position="258"/>
        <end position="261"/>
    </location>
    <ligand>
        <name>substrate</name>
    </ligand>
</feature>
<comment type="cofactor">
    <cofactor evidence="7">
        <name>Mn(2+)</name>
        <dbReference type="ChEBI" id="CHEBI:29035"/>
    </cofactor>
    <text evidence="7">Binds 2 manganese ions per subunit.</text>
</comment>
<dbReference type="GO" id="GO:0005829">
    <property type="term" value="C:cytosol"/>
    <property type="evidence" value="ECO:0007669"/>
    <property type="project" value="TreeGrafter"/>
</dbReference>
<dbReference type="Pfam" id="PF01676">
    <property type="entry name" value="Metalloenzyme"/>
    <property type="match status" value="1"/>
</dbReference>
<feature type="binding site" evidence="7 10">
    <location>
        <position position="15"/>
    </location>
    <ligand>
        <name>Mn(2+)</name>
        <dbReference type="ChEBI" id="CHEBI:29035"/>
        <label>2</label>
    </ligand>
</feature>
<dbReference type="GO" id="GO:0030145">
    <property type="term" value="F:manganese ion binding"/>
    <property type="evidence" value="ECO:0007669"/>
    <property type="project" value="UniProtKB-UniRule"/>
</dbReference>
<dbReference type="HAMAP" id="MF_01038">
    <property type="entry name" value="GpmI"/>
    <property type="match status" value="1"/>
</dbReference>
<dbReference type="GO" id="GO:0004619">
    <property type="term" value="F:phosphoglycerate mutase activity"/>
    <property type="evidence" value="ECO:0007669"/>
    <property type="project" value="UniProtKB-UniRule"/>
</dbReference>
<evidence type="ECO:0000256" key="9">
    <source>
        <dbReference type="PIRSR" id="PIRSR001492-2"/>
    </source>
</evidence>
<keyword evidence="13" id="KW-0150">Chloroplast</keyword>
<evidence type="ECO:0000256" key="1">
    <source>
        <dbReference type="ARBA" id="ARBA00004798"/>
    </source>
</evidence>
<gene>
    <name evidence="13" type="primary">pgmA</name>
    <name evidence="7" type="synonym">gpmI</name>
</gene>
<feature type="binding site" evidence="7 10">
    <location>
        <position position="65"/>
    </location>
    <ligand>
        <name>Mn(2+)</name>
        <dbReference type="ChEBI" id="CHEBI:29035"/>
        <label>2</label>
    </ligand>
</feature>
<dbReference type="EMBL" id="MF101447">
    <property type="protein sequence ID" value="ARW67388.1"/>
    <property type="molecule type" value="Genomic_DNA"/>
</dbReference>
<dbReference type="PIRSF" id="PIRSF001492">
    <property type="entry name" value="IPGAM"/>
    <property type="match status" value="1"/>
</dbReference>
<evidence type="ECO:0000256" key="2">
    <source>
        <dbReference type="ARBA" id="ARBA00008819"/>
    </source>
</evidence>
<evidence type="ECO:0000256" key="3">
    <source>
        <dbReference type="ARBA" id="ARBA00022723"/>
    </source>
</evidence>
<geneLocation type="chloroplast" evidence="13"/>
<evidence type="ECO:0000259" key="11">
    <source>
        <dbReference type="Pfam" id="PF01676"/>
    </source>
</evidence>
<keyword evidence="4 7" id="KW-0324">Glycolysis</keyword>